<dbReference type="Proteomes" id="UP000048600">
    <property type="component" value="Unassembled WGS sequence"/>
</dbReference>
<name>A0A654ZFB6_MYCTX</name>
<dbReference type="EMBL" id="CHKL01000551">
    <property type="protein sequence ID" value="COW97391.1"/>
    <property type="molecule type" value="Genomic_DNA"/>
</dbReference>
<evidence type="ECO:0000313" key="5">
    <source>
        <dbReference type="EMBL" id="COW84376.1"/>
    </source>
</evidence>
<dbReference type="Proteomes" id="UP000046947">
    <property type="component" value="Unassembled WGS sequence"/>
</dbReference>
<evidence type="ECO:0000313" key="7">
    <source>
        <dbReference type="Proteomes" id="UP000039217"/>
    </source>
</evidence>
<dbReference type="AlphaFoldDB" id="A0A654ZFB6"/>
<dbReference type="Proteomes" id="UP000048289">
    <property type="component" value="Unassembled WGS sequence"/>
</dbReference>
<dbReference type="Proteomes" id="UP000044938">
    <property type="component" value="Unassembled WGS sequence"/>
</dbReference>
<protein>
    <submittedName>
        <fullName evidence="1">Uncharacterized protein</fullName>
    </submittedName>
</protein>
<evidence type="ECO:0000313" key="4">
    <source>
        <dbReference type="EMBL" id="COW45786.1"/>
    </source>
</evidence>
<accession>A0A654ZFB6</accession>
<evidence type="ECO:0000313" key="8">
    <source>
        <dbReference type="Proteomes" id="UP000044938"/>
    </source>
</evidence>
<proteinExistence type="predicted"/>
<evidence type="ECO:0000313" key="2">
    <source>
        <dbReference type="EMBL" id="CFE69689.1"/>
    </source>
</evidence>
<evidence type="ECO:0000313" key="3">
    <source>
        <dbReference type="EMBL" id="CNV81204.1"/>
    </source>
</evidence>
<evidence type="ECO:0000313" key="9">
    <source>
        <dbReference type="Proteomes" id="UP000045842"/>
    </source>
</evidence>
<reference evidence="7 8" key="1">
    <citation type="submission" date="2015-03" db="EMBL/GenBank/DDBJ databases">
        <authorList>
            <consortium name="Pathogen Informatics"/>
        </authorList>
    </citation>
    <scope>NUCLEOTIDE SEQUENCE [LARGE SCALE GENOMIC DNA]</scope>
    <source>
        <strain evidence="3 7">D00501624</strain>
        <strain evidence="4 9">G09801536</strain>
        <strain evidence="1 11">G09901357</strain>
        <strain evidence="2 10">H09601792</strain>
        <strain evidence="5 8">M09401471</strain>
        <strain evidence="6 12">P00601463</strain>
    </source>
</reference>
<evidence type="ECO:0000313" key="11">
    <source>
        <dbReference type="Proteomes" id="UP000048289"/>
    </source>
</evidence>
<dbReference type="EMBL" id="CQQC01001284">
    <property type="protein sequence ID" value="CNV81204.1"/>
    <property type="molecule type" value="Genomic_DNA"/>
</dbReference>
<dbReference type="EMBL" id="CSAD01000812">
    <property type="protein sequence ID" value="COW45786.1"/>
    <property type="molecule type" value="Genomic_DNA"/>
</dbReference>
<gene>
    <name evidence="3" type="ORF">ERS007661_03117</name>
    <name evidence="4" type="ORF">ERS007679_03889</name>
    <name evidence="1" type="ORF">ERS007681_03931</name>
    <name evidence="2" type="ORF">ERS007688_03559</name>
    <name evidence="5" type="ORF">ERS007720_03394</name>
    <name evidence="6" type="ORF">ERS007741_03537</name>
</gene>
<dbReference type="EMBL" id="CFOH01000795">
    <property type="protein sequence ID" value="CFE69689.1"/>
    <property type="molecule type" value="Genomic_DNA"/>
</dbReference>
<organism evidence="1 11">
    <name type="scientific">Mycobacterium tuberculosis</name>
    <dbReference type="NCBI Taxonomy" id="1773"/>
    <lineage>
        <taxon>Bacteria</taxon>
        <taxon>Bacillati</taxon>
        <taxon>Actinomycetota</taxon>
        <taxon>Actinomycetes</taxon>
        <taxon>Mycobacteriales</taxon>
        <taxon>Mycobacteriaceae</taxon>
        <taxon>Mycobacterium</taxon>
        <taxon>Mycobacterium tuberculosis complex</taxon>
    </lineage>
</organism>
<evidence type="ECO:0000313" key="10">
    <source>
        <dbReference type="Proteomes" id="UP000046947"/>
    </source>
</evidence>
<dbReference type="Proteomes" id="UP000039217">
    <property type="component" value="Unassembled WGS sequence"/>
</dbReference>
<dbReference type="EMBL" id="CSAJ01000539">
    <property type="protein sequence ID" value="COW84376.1"/>
    <property type="molecule type" value="Genomic_DNA"/>
</dbReference>
<evidence type="ECO:0000313" key="12">
    <source>
        <dbReference type="Proteomes" id="UP000048600"/>
    </source>
</evidence>
<evidence type="ECO:0000313" key="6">
    <source>
        <dbReference type="EMBL" id="COW97391.1"/>
    </source>
</evidence>
<sequence length="68" mass="6799">MFLACSYASCGVAAYLTPPALPRPPILTCALTITGRPISVAIALAPSAVSVTRPGVLGTLCLANNSLA</sequence>
<dbReference type="EMBL" id="CFOE01000790">
    <property type="protein sequence ID" value="CFE45878.1"/>
    <property type="molecule type" value="Genomic_DNA"/>
</dbReference>
<evidence type="ECO:0000313" key="1">
    <source>
        <dbReference type="EMBL" id="CFE45878.1"/>
    </source>
</evidence>
<dbReference type="Proteomes" id="UP000045842">
    <property type="component" value="Unassembled WGS sequence"/>
</dbReference>